<proteinExistence type="predicted"/>
<feature type="domain" description="Sodium/calcium exchanger membrane region" evidence="6">
    <location>
        <begin position="10"/>
        <end position="167"/>
    </location>
</feature>
<dbReference type="InterPro" id="IPR044880">
    <property type="entry name" value="NCX_ion-bd_dom_sf"/>
</dbReference>
<evidence type="ECO:0000256" key="5">
    <source>
        <dbReference type="SAM" id="Phobius"/>
    </source>
</evidence>
<feature type="domain" description="Sodium/calcium exchanger membrane region" evidence="6">
    <location>
        <begin position="202"/>
        <end position="341"/>
    </location>
</feature>
<dbReference type="AlphaFoldDB" id="A0AAT9FJ56"/>
<dbReference type="PANTHER" id="PTHR10846:SF8">
    <property type="entry name" value="INNER MEMBRANE PROTEIN YRBG"/>
    <property type="match status" value="1"/>
</dbReference>
<feature type="transmembrane region" description="Helical" evidence="5">
    <location>
        <begin position="7"/>
        <end position="29"/>
    </location>
</feature>
<evidence type="ECO:0000256" key="3">
    <source>
        <dbReference type="ARBA" id="ARBA00022989"/>
    </source>
</evidence>
<accession>A0AAT9FJ56</accession>
<dbReference type="NCBIfam" id="TIGR00367">
    <property type="entry name" value="calcium/sodium antiporter"/>
    <property type="match status" value="1"/>
</dbReference>
<dbReference type="InterPro" id="IPR004837">
    <property type="entry name" value="NaCa_Exmemb"/>
</dbReference>
<dbReference type="Gene3D" id="1.20.1420.30">
    <property type="entry name" value="NCX, central ion-binding region"/>
    <property type="match status" value="1"/>
</dbReference>
<gene>
    <name evidence="7" type="primary">yrbG</name>
    <name evidence="7" type="ORF">NT6N_10800</name>
</gene>
<evidence type="ECO:0000256" key="2">
    <source>
        <dbReference type="ARBA" id="ARBA00022692"/>
    </source>
</evidence>
<dbReference type="PANTHER" id="PTHR10846">
    <property type="entry name" value="SODIUM/POTASSIUM/CALCIUM EXCHANGER"/>
    <property type="match status" value="1"/>
</dbReference>
<dbReference type="KEGG" id="osu:NT6N_10800"/>
<evidence type="ECO:0000256" key="1">
    <source>
        <dbReference type="ARBA" id="ARBA00004141"/>
    </source>
</evidence>
<dbReference type="Pfam" id="PF01699">
    <property type="entry name" value="Na_Ca_ex"/>
    <property type="match status" value="2"/>
</dbReference>
<evidence type="ECO:0000256" key="4">
    <source>
        <dbReference type="ARBA" id="ARBA00023136"/>
    </source>
</evidence>
<sequence>MFQPVELTIHFIWLVAGLTLLYFGAEWLVKGASEIALRLGISPLVVGLTVVAFGTSMPELLVCIKANSPELIAAPAGWLGIDVPPDAPSPDMAFGNIVGSNIFNIALILGVAALIRPIVIHSQLIRRELPILIVASLAFVGMMADMTLSRWEGGLLALGVVVYVIMSVRLAKSEKDTLQFEESTEVVLKQAEQGGGRLVIDLLLILVGIIALVFGADWLVDHGESVARVFGVPEVIISLTLFALGTSLPELATSVVASIKRQGDIITGNAIGSCIFNLLAVMGVTASVKPLMAEKIAWMDLWVMLGLAVLIMPFMWSRMSLSRIEGALLTTVAVGYSVLVVMIQR</sequence>
<dbReference type="GO" id="GO:0006874">
    <property type="term" value="P:intracellular calcium ion homeostasis"/>
    <property type="evidence" value="ECO:0007669"/>
    <property type="project" value="TreeGrafter"/>
</dbReference>
<feature type="transmembrane region" description="Helical" evidence="5">
    <location>
        <begin position="326"/>
        <end position="343"/>
    </location>
</feature>
<dbReference type="GO" id="GO:0005262">
    <property type="term" value="F:calcium channel activity"/>
    <property type="evidence" value="ECO:0007669"/>
    <property type="project" value="TreeGrafter"/>
</dbReference>
<evidence type="ECO:0000259" key="6">
    <source>
        <dbReference type="Pfam" id="PF01699"/>
    </source>
</evidence>
<keyword evidence="2 5" id="KW-0812">Transmembrane</keyword>
<evidence type="ECO:0000313" key="7">
    <source>
        <dbReference type="EMBL" id="BDS06040.1"/>
    </source>
</evidence>
<protein>
    <submittedName>
        <fullName evidence="7">Sodium:calcium antiporter</fullName>
    </submittedName>
</protein>
<dbReference type="GO" id="GO:0005886">
    <property type="term" value="C:plasma membrane"/>
    <property type="evidence" value="ECO:0007669"/>
    <property type="project" value="TreeGrafter"/>
</dbReference>
<dbReference type="EMBL" id="AP026866">
    <property type="protein sequence ID" value="BDS06040.1"/>
    <property type="molecule type" value="Genomic_DNA"/>
</dbReference>
<feature type="transmembrane region" description="Helical" evidence="5">
    <location>
        <begin position="35"/>
        <end position="53"/>
    </location>
</feature>
<feature type="transmembrane region" description="Helical" evidence="5">
    <location>
        <begin position="265"/>
        <end position="284"/>
    </location>
</feature>
<dbReference type="Gene3D" id="6.10.280.80">
    <property type="entry name" value="NCX, peripheral helical region"/>
    <property type="match status" value="1"/>
</dbReference>
<feature type="transmembrane region" description="Helical" evidence="5">
    <location>
        <begin position="296"/>
        <end position="314"/>
    </location>
</feature>
<comment type="subcellular location">
    <subcellularLocation>
        <location evidence="1">Membrane</location>
        <topology evidence="1">Multi-pass membrane protein</topology>
    </subcellularLocation>
</comment>
<reference evidence="7" key="1">
    <citation type="submission" date="2024-07" db="EMBL/GenBank/DDBJ databases">
        <title>Complete genome sequence of Verrucomicrobiaceae bacterium NT6N.</title>
        <authorList>
            <person name="Huang C."/>
            <person name="Takami H."/>
            <person name="Hamasaki K."/>
        </authorList>
    </citation>
    <scope>NUCLEOTIDE SEQUENCE</scope>
    <source>
        <strain evidence="7">NT6N</strain>
    </source>
</reference>
<keyword evidence="4 5" id="KW-0472">Membrane</keyword>
<organism evidence="7">
    <name type="scientific">Oceaniferula spumae</name>
    <dbReference type="NCBI Taxonomy" id="2979115"/>
    <lineage>
        <taxon>Bacteria</taxon>
        <taxon>Pseudomonadati</taxon>
        <taxon>Verrucomicrobiota</taxon>
        <taxon>Verrucomicrobiia</taxon>
        <taxon>Verrucomicrobiales</taxon>
        <taxon>Verrucomicrobiaceae</taxon>
        <taxon>Oceaniferula</taxon>
    </lineage>
</organism>
<dbReference type="InterPro" id="IPR004481">
    <property type="entry name" value="K/Na/Ca-exchanger"/>
</dbReference>
<name>A0AAT9FJ56_9BACT</name>
<dbReference type="GO" id="GO:0008273">
    <property type="term" value="F:calcium, potassium:sodium antiporter activity"/>
    <property type="evidence" value="ECO:0007669"/>
    <property type="project" value="TreeGrafter"/>
</dbReference>
<feature type="transmembrane region" description="Helical" evidence="5">
    <location>
        <begin position="101"/>
        <end position="119"/>
    </location>
</feature>
<keyword evidence="3 5" id="KW-1133">Transmembrane helix</keyword>
<feature type="transmembrane region" description="Helical" evidence="5">
    <location>
        <begin position="198"/>
        <end position="220"/>
    </location>
</feature>
<feature type="transmembrane region" description="Helical" evidence="5">
    <location>
        <begin position="131"/>
        <end position="148"/>
    </location>
</feature>
<feature type="transmembrane region" description="Helical" evidence="5">
    <location>
        <begin position="154"/>
        <end position="171"/>
    </location>
</feature>